<dbReference type="Pfam" id="PF14305">
    <property type="entry name" value="ATPgrasp_TupA"/>
    <property type="match status" value="1"/>
</dbReference>
<sequence>MKYFLWQHTKALLSKTSPQLYVKNRFKANLGYSPNFKNPKTHNEHMAKRRFSYTEQMTLLSDKIAVRDYVAKKIGDKYLVPLLFEMDSLSKTIYNKLPNSFVIKANHGSGFNLLVKNKLDYSFEKLKQITNNWLETKYHLLGMELHYKNIKPRLLVEELLLDEEGKVPKDYKFHCFKNKMYVEVFVDRFTNKKVAFFDKQWQVCTYPWTSDVVVDDPLKIKKPENFDEMIAVVSKLSQPFDFVRLDLYSVNNTTYFGEFTFTPGSGMDKFISYNMDLEWGAFWE</sequence>
<dbReference type="InterPro" id="IPR029465">
    <property type="entry name" value="ATPgrasp_TupA"/>
</dbReference>
<organism evidence="1 2">
    <name type="scientific">Gelatiniphilus marinus</name>
    <dbReference type="NCBI Taxonomy" id="1759464"/>
    <lineage>
        <taxon>Bacteria</taxon>
        <taxon>Pseudomonadati</taxon>
        <taxon>Bacteroidota</taxon>
        <taxon>Flavobacteriia</taxon>
        <taxon>Flavobacteriales</taxon>
        <taxon>Flavobacteriaceae</taxon>
        <taxon>Gelatiniphilus</taxon>
    </lineage>
</organism>
<dbReference type="RefSeq" id="WP_388013644.1">
    <property type="nucleotide sequence ID" value="NZ_JBHUDT010000001.1"/>
</dbReference>
<evidence type="ECO:0000313" key="2">
    <source>
        <dbReference type="Proteomes" id="UP001597441"/>
    </source>
</evidence>
<keyword evidence="2" id="KW-1185">Reference proteome</keyword>
<protein>
    <submittedName>
        <fullName evidence="1">ATP-grasp fold amidoligase family protein</fullName>
    </submittedName>
</protein>
<dbReference type="Proteomes" id="UP001597441">
    <property type="component" value="Unassembled WGS sequence"/>
</dbReference>
<dbReference type="EMBL" id="JBHULK010000001">
    <property type="protein sequence ID" value="MFD2533983.1"/>
    <property type="molecule type" value="Genomic_DNA"/>
</dbReference>
<gene>
    <name evidence="1" type="ORF">ACFSQS_02615</name>
</gene>
<accession>A0ABW5JR41</accession>
<reference evidence="2" key="1">
    <citation type="journal article" date="2019" name="Int. J. Syst. Evol. Microbiol.">
        <title>The Global Catalogue of Microorganisms (GCM) 10K type strain sequencing project: providing services to taxonomists for standard genome sequencing and annotation.</title>
        <authorList>
            <consortium name="The Broad Institute Genomics Platform"/>
            <consortium name="The Broad Institute Genome Sequencing Center for Infectious Disease"/>
            <person name="Wu L."/>
            <person name="Ma J."/>
        </authorList>
    </citation>
    <scope>NUCLEOTIDE SEQUENCE [LARGE SCALE GENOMIC DNA]</scope>
    <source>
        <strain evidence="2">KCTC 42903</strain>
    </source>
</reference>
<name>A0ABW5JR41_9FLAO</name>
<evidence type="ECO:0000313" key="1">
    <source>
        <dbReference type="EMBL" id="MFD2533983.1"/>
    </source>
</evidence>
<comment type="caution">
    <text evidence="1">The sequence shown here is derived from an EMBL/GenBank/DDBJ whole genome shotgun (WGS) entry which is preliminary data.</text>
</comment>
<proteinExistence type="predicted"/>